<keyword evidence="1" id="KW-0472">Membrane</keyword>
<dbReference type="Proteomes" id="UP000006690">
    <property type="component" value="Chromosome"/>
</dbReference>
<keyword evidence="1" id="KW-0812">Transmembrane</keyword>
<feature type="transmembrane region" description="Helical" evidence="1">
    <location>
        <begin position="127"/>
        <end position="148"/>
    </location>
</feature>
<dbReference type="eggNOG" id="ENOG503474F">
    <property type="taxonomic scope" value="Bacteria"/>
</dbReference>
<dbReference type="EMBL" id="AP012032">
    <property type="protein sequence ID" value="BAK10709.1"/>
    <property type="molecule type" value="Genomic_DNA"/>
</dbReference>
<dbReference type="InterPro" id="IPR020368">
    <property type="entry name" value="Uncharacterised_YbjM"/>
</dbReference>
<keyword evidence="1" id="KW-1133">Transmembrane helix</keyword>
<dbReference type="GO" id="GO:0016020">
    <property type="term" value="C:membrane"/>
    <property type="evidence" value="ECO:0007669"/>
    <property type="project" value="InterPro"/>
</dbReference>
<feature type="transmembrane region" description="Helical" evidence="1">
    <location>
        <begin position="101"/>
        <end position="121"/>
    </location>
</feature>
<dbReference type="Pfam" id="PF11045">
    <property type="entry name" value="YbjM"/>
    <property type="match status" value="1"/>
</dbReference>
<evidence type="ECO:0000256" key="1">
    <source>
        <dbReference type="SAM" id="Phobius"/>
    </source>
</evidence>
<protein>
    <submittedName>
        <fullName evidence="2">Hypothetical inner membrane protein YbjM</fullName>
    </submittedName>
</protein>
<dbReference type="PATRIC" id="fig|932677.3.peg.713"/>
<organism evidence="2 3">
    <name type="scientific">Pantoea ananatis (strain AJ13355)</name>
    <dbReference type="NCBI Taxonomy" id="932677"/>
    <lineage>
        <taxon>Bacteria</taxon>
        <taxon>Pseudomonadati</taxon>
        <taxon>Pseudomonadota</taxon>
        <taxon>Gammaproteobacteria</taxon>
        <taxon>Enterobacterales</taxon>
        <taxon>Erwiniaceae</taxon>
        <taxon>Pantoea</taxon>
    </lineage>
</organism>
<evidence type="ECO:0000313" key="2">
    <source>
        <dbReference type="EMBL" id="BAK10709.1"/>
    </source>
</evidence>
<feature type="transmembrane region" description="Helical" evidence="1">
    <location>
        <begin position="40"/>
        <end position="59"/>
    </location>
</feature>
<sequence>MATFIRSQNDCFFLFPPGSARSKAKFWHVFNEWGVMPQRYYFWATCVSGGVFYCVVFMFTQDFRLSGTQTLHSQPELLLFLLPGAVMALMQREAPLKSTLVMAFTGTVLAALLLHSVFAGSASWNYIAVWSMSGMFWAGCGALLVRLLRLIAASKR</sequence>
<name>A0A0H3KTI7_PANAA</name>
<proteinExistence type="predicted"/>
<accession>A0A0H3KTI7</accession>
<evidence type="ECO:0000313" key="3">
    <source>
        <dbReference type="Proteomes" id="UP000006690"/>
    </source>
</evidence>
<gene>
    <name evidence="2" type="primary">ybjM</name>
    <name evidence="2" type="ordered locus">PAJ_0629</name>
</gene>
<reference evidence="3" key="1">
    <citation type="journal article" date="2012" name="Appl. Microbiol. Biotechnol.">
        <title>The complete genome sequence of Pantoea ananatis AJ13355, an organism with great biotechnological potential.</title>
        <authorList>
            <person name="Hara Y."/>
            <person name="Kadotani N."/>
            <person name="Izui H."/>
            <person name="Katashkina J.I."/>
            <person name="Kuvaeva T.M."/>
            <person name="Andreeva I.G."/>
            <person name="Golubeva L.I."/>
            <person name="Malko D.B."/>
            <person name="Makeev V.J."/>
            <person name="Mashko S.V."/>
            <person name="Kozlov Y.I."/>
        </authorList>
    </citation>
    <scope>NUCLEOTIDE SEQUENCE [LARGE SCALE GENOMIC DNA]</scope>
    <source>
        <strain evidence="3">AJ13355</strain>
    </source>
</reference>
<dbReference type="KEGG" id="paj:PAJ_0629"/>
<dbReference type="AlphaFoldDB" id="A0A0H3KTI7"/>
<dbReference type="HOGENOM" id="CLU_142217_0_0_6"/>